<dbReference type="AlphaFoldDB" id="A0A4U1J895"/>
<dbReference type="EMBL" id="SSMQ01000029">
    <property type="protein sequence ID" value="TKD03442.1"/>
    <property type="molecule type" value="Genomic_DNA"/>
</dbReference>
<dbReference type="Proteomes" id="UP000309215">
    <property type="component" value="Unassembled WGS sequence"/>
</dbReference>
<organism evidence="1 2">
    <name type="scientific">Polyangium fumosum</name>
    <dbReference type="NCBI Taxonomy" id="889272"/>
    <lineage>
        <taxon>Bacteria</taxon>
        <taxon>Pseudomonadati</taxon>
        <taxon>Myxococcota</taxon>
        <taxon>Polyangia</taxon>
        <taxon>Polyangiales</taxon>
        <taxon>Polyangiaceae</taxon>
        <taxon>Polyangium</taxon>
    </lineage>
</organism>
<evidence type="ECO:0000313" key="1">
    <source>
        <dbReference type="EMBL" id="TKD03442.1"/>
    </source>
</evidence>
<gene>
    <name evidence="1" type="ORF">E8A74_26120</name>
</gene>
<accession>A0A4U1J895</accession>
<dbReference type="RefSeq" id="WP_136931794.1">
    <property type="nucleotide sequence ID" value="NZ_SSMQ01000029.1"/>
</dbReference>
<name>A0A4U1J895_9BACT</name>
<keyword evidence="2" id="KW-1185">Reference proteome</keyword>
<protein>
    <submittedName>
        <fullName evidence="1">Uncharacterized protein</fullName>
    </submittedName>
</protein>
<reference evidence="1 2" key="1">
    <citation type="submission" date="2019-04" db="EMBL/GenBank/DDBJ databases">
        <authorList>
            <person name="Li Y."/>
            <person name="Wang J."/>
        </authorList>
    </citation>
    <scope>NUCLEOTIDE SEQUENCE [LARGE SCALE GENOMIC DNA]</scope>
    <source>
        <strain evidence="1 2">DSM 14668</strain>
    </source>
</reference>
<comment type="caution">
    <text evidence="1">The sequence shown here is derived from an EMBL/GenBank/DDBJ whole genome shotgun (WGS) entry which is preliminary data.</text>
</comment>
<dbReference type="OrthoDB" id="5504972at2"/>
<proteinExistence type="predicted"/>
<sequence>MMGGWDETSLGRFAKELHAKMNVEGLDLAIGKDEGRGLASPARLIVSVPEHEDLEPPAQQGGVGKHICEDRVIEATFTVWGSSPVEAESVYLRLLQSVRELGVSRRARGYGRVQWIAGAGRAGSAGVKVVVPMSIRLPVVDVELRHALILKASAEGETAAPDGSKREGF</sequence>
<evidence type="ECO:0000313" key="2">
    <source>
        <dbReference type="Proteomes" id="UP000309215"/>
    </source>
</evidence>